<organism evidence="2 3">
    <name type="scientific">Microbacterium azadirachtae</name>
    <dbReference type="NCBI Taxonomy" id="582680"/>
    <lineage>
        <taxon>Bacteria</taxon>
        <taxon>Bacillati</taxon>
        <taxon>Actinomycetota</taxon>
        <taxon>Actinomycetes</taxon>
        <taxon>Micrococcales</taxon>
        <taxon>Microbacteriaceae</taxon>
        <taxon>Microbacterium</taxon>
    </lineage>
</organism>
<dbReference type="RefSeq" id="WP_175526321.1">
    <property type="nucleotide sequence ID" value="NZ_FOYR01000005.1"/>
</dbReference>
<dbReference type="Gene3D" id="3.90.550.10">
    <property type="entry name" value="Spore Coat Polysaccharide Biosynthesis Protein SpsA, Chain A"/>
    <property type="match status" value="1"/>
</dbReference>
<evidence type="ECO:0000313" key="3">
    <source>
        <dbReference type="Proteomes" id="UP000198877"/>
    </source>
</evidence>
<dbReference type="SUPFAM" id="SSF53448">
    <property type="entry name" value="Nucleotide-diphospho-sugar transferases"/>
    <property type="match status" value="1"/>
</dbReference>
<dbReference type="InterPro" id="IPR001173">
    <property type="entry name" value="Glyco_trans_2-like"/>
</dbReference>
<reference evidence="3" key="1">
    <citation type="submission" date="2016-10" db="EMBL/GenBank/DDBJ databases">
        <authorList>
            <person name="Varghese N."/>
            <person name="Submissions S."/>
        </authorList>
    </citation>
    <scope>NUCLEOTIDE SEQUENCE [LARGE SCALE GENOMIC DNA]</scope>
    <source>
        <strain evidence="3">CL127</strain>
    </source>
</reference>
<dbReference type="Proteomes" id="UP000198877">
    <property type="component" value="Unassembled WGS sequence"/>
</dbReference>
<keyword evidence="2" id="KW-0808">Transferase</keyword>
<evidence type="ECO:0000313" key="2">
    <source>
        <dbReference type="EMBL" id="SFR78352.1"/>
    </source>
</evidence>
<dbReference type="PANTHER" id="PTHR43685">
    <property type="entry name" value="GLYCOSYLTRANSFERASE"/>
    <property type="match status" value="1"/>
</dbReference>
<proteinExistence type="predicted"/>
<feature type="domain" description="Glycosyltransferase 2-like" evidence="1">
    <location>
        <begin position="13"/>
        <end position="124"/>
    </location>
</feature>
<dbReference type="EMBL" id="FOYR01000005">
    <property type="protein sequence ID" value="SFR78352.1"/>
    <property type="molecule type" value="Genomic_DNA"/>
</dbReference>
<name>A0A1I6JHC2_9MICO</name>
<accession>A0A1I6JHC2</accession>
<sequence>MAAGRAGEATIGIVIPLYNGARHIADTLRSVLAQTHAALEVIVLDDGSSDDGAAIVRSMLGDPRLLLVQKPNEGIARTRNAGLALLGAETEYVIFLDHDDLIAPDLCARLCDVLDRRPDAVGAFAIADWIDADSAPLGDGECARFMRQREIVRDGRVVPVAPGEDATLPELFLANHLYPPSGILLRRRAIDAIGGFDPSYRVADDWDALVRLSRLGPIAALDEILVGYRRHGANASGDTALNVRESRAVWARTYSSADNSPADRRVLRAAWRGMQRHKFRVKSRAARRALRSGRLRAACRLQLDALAHLALIRPLRRWGR</sequence>
<dbReference type="AlphaFoldDB" id="A0A1I6JHC2"/>
<dbReference type="InterPro" id="IPR029044">
    <property type="entry name" value="Nucleotide-diphossugar_trans"/>
</dbReference>
<dbReference type="GO" id="GO:0016740">
    <property type="term" value="F:transferase activity"/>
    <property type="evidence" value="ECO:0007669"/>
    <property type="project" value="UniProtKB-KW"/>
</dbReference>
<dbReference type="InterPro" id="IPR050834">
    <property type="entry name" value="Glycosyltransf_2"/>
</dbReference>
<evidence type="ECO:0000259" key="1">
    <source>
        <dbReference type="Pfam" id="PF00535"/>
    </source>
</evidence>
<dbReference type="PANTHER" id="PTHR43685:SF2">
    <property type="entry name" value="GLYCOSYLTRANSFERASE 2-LIKE DOMAIN-CONTAINING PROTEIN"/>
    <property type="match status" value="1"/>
</dbReference>
<dbReference type="Pfam" id="PF00535">
    <property type="entry name" value="Glycos_transf_2"/>
    <property type="match status" value="1"/>
</dbReference>
<protein>
    <submittedName>
        <fullName evidence="2">Glycosyltransferase, GT2 family</fullName>
    </submittedName>
</protein>
<gene>
    <name evidence="2" type="ORF">SAMN04488591_3584</name>
</gene>